<dbReference type="SMART" id="SM00388">
    <property type="entry name" value="HisKA"/>
    <property type="match status" value="2"/>
</dbReference>
<evidence type="ECO:0000259" key="8">
    <source>
        <dbReference type="PROSITE" id="PS50109"/>
    </source>
</evidence>
<dbReference type="AlphaFoldDB" id="S9PBL0"/>
<dbReference type="PRINTS" id="PR00344">
    <property type="entry name" value="BCTRLSENSOR"/>
</dbReference>
<dbReference type="InterPro" id="IPR011006">
    <property type="entry name" value="CheY-like_superfamily"/>
</dbReference>
<evidence type="ECO:0000256" key="6">
    <source>
        <dbReference type="PROSITE-ProRule" id="PRU00169"/>
    </source>
</evidence>
<feature type="modified residue" description="4-aspartylphosphate" evidence="6">
    <location>
        <position position="703"/>
    </location>
</feature>
<dbReference type="InterPro" id="IPR005467">
    <property type="entry name" value="His_kinase_dom"/>
</dbReference>
<dbReference type="EMBL" id="ANAH02000016">
    <property type="protein sequence ID" value="EPX59642.1"/>
    <property type="molecule type" value="Genomic_DNA"/>
</dbReference>
<evidence type="ECO:0000259" key="9">
    <source>
        <dbReference type="PROSITE" id="PS50110"/>
    </source>
</evidence>
<dbReference type="FunFam" id="3.30.565.10:FF:000006">
    <property type="entry name" value="Sensor histidine kinase WalK"/>
    <property type="match status" value="1"/>
</dbReference>
<dbReference type="SMART" id="SM00387">
    <property type="entry name" value="HATPase_c"/>
    <property type="match status" value="2"/>
</dbReference>
<dbReference type="CDD" id="cd00075">
    <property type="entry name" value="HATPase"/>
    <property type="match status" value="1"/>
</dbReference>
<evidence type="ECO:0000313" key="10">
    <source>
        <dbReference type="EMBL" id="EPX59642.1"/>
    </source>
</evidence>
<dbReference type="InterPro" id="IPR036890">
    <property type="entry name" value="HATPase_C_sf"/>
</dbReference>
<dbReference type="eggNOG" id="COG0745">
    <property type="taxonomic scope" value="Bacteria"/>
</dbReference>
<dbReference type="PROSITE" id="PS50109">
    <property type="entry name" value="HIS_KIN"/>
    <property type="match status" value="2"/>
</dbReference>
<reference evidence="10" key="1">
    <citation type="submission" date="2013-05" db="EMBL/GenBank/DDBJ databases">
        <title>Genome assembly of Cystobacter fuscus DSM 2262.</title>
        <authorList>
            <person name="Sharma G."/>
            <person name="Khatri I."/>
            <person name="Kaur C."/>
            <person name="Mayilraj S."/>
            <person name="Subramanian S."/>
        </authorList>
    </citation>
    <scope>NUCLEOTIDE SEQUENCE [LARGE SCALE GENOMIC DNA]</scope>
    <source>
        <strain evidence="10">DSM 2262</strain>
    </source>
</reference>
<evidence type="ECO:0000313" key="11">
    <source>
        <dbReference type="Proteomes" id="UP000011682"/>
    </source>
</evidence>
<evidence type="ECO:0000256" key="7">
    <source>
        <dbReference type="SAM" id="MobiDB-lite"/>
    </source>
</evidence>
<feature type="domain" description="Histidine kinase" evidence="8">
    <location>
        <begin position="796"/>
        <end position="1011"/>
    </location>
</feature>
<dbReference type="InterPro" id="IPR004358">
    <property type="entry name" value="Sig_transdc_His_kin-like_C"/>
</dbReference>
<dbReference type="SUPFAM" id="SSF55874">
    <property type="entry name" value="ATPase domain of HSP90 chaperone/DNA topoisomerase II/histidine kinase"/>
    <property type="match status" value="2"/>
</dbReference>
<dbReference type="Pfam" id="PF00512">
    <property type="entry name" value="HisKA"/>
    <property type="match status" value="2"/>
</dbReference>
<dbReference type="Gene3D" id="3.40.50.2300">
    <property type="match status" value="1"/>
</dbReference>
<evidence type="ECO:0000256" key="4">
    <source>
        <dbReference type="ARBA" id="ARBA00022679"/>
    </source>
</evidence>
<keyword evidence="3 6" id="KW-0597">Phosphoprotein</keyword>
<dbReference type="PROSITE" id="PS50110">
    <property type="entry name" value="RESPONSE_REGULATORY"/>
    <property type="match status" value="1"/>
</dbReference>
<evidence type="ECO:0000256" key="3">
    <source>
        <dbReference type="ARBA" id="ARBA00022553"/>
    </source>
</evidence>
<comment type="caution">
    <text evidence="10">The sequence shown here is derived from an EMBL/GenBank/DDBJ whole genome shotgun (WGS) entry which is preliminary data.</text>
</comment>
<feature type="region of interest" description="Disordered" evidence="7">
    <location>
        <begin position="628"/>
        <end position="651"/>
    </location>
</feature>
<feature type="domain" description="Histidine kinase" evidence="8">
    <location>
        <begin position="370"/>
        <end position="588"/>
    </location>
</feature>
<dbReference type="Pfam" id="PF00072">
    <property type="entry name" value="Response_reg"/>
    <property type="match status" value="1"/>
</dbReference>
<feature type="domain" description="Response regulatory" evidence="9">
    <location>
        <begin position="655"/>
        <end position="770"/>
    </location>
</feature>
<dbReference type="InterPro" id="IPR029016">
    <property type="entry name" value="GAF-like_dom_sf"/>
</dbReference>
<dbReference type="CDD" id="cd00082">
    <property type="entry name" value="HisKA"/>
    <property type="match status" value="2"/>
</dbReference>
<dbReference type="Pfam" id="PF02518">
    <property type="entry name" value="HATPase_c"/>
    <property type="match status" value="2"/>
</dbReference>
<dbReference type="Gene3D" id="3.30.450.20">
    <property type="entry name" value="PAS domain"/>
    <property type="match status" value="1"/>
</dbReference>
<dbReference type="SUPFAM" id="SSF47384">
    <property type="entry name" value="Homodimeric domain of signal transducing histidine kinase"/>
    <property type="match status" value="2"/>
</dbReference>
<dbReference type="eggNOG" id="COG2205">
    <property type="taxonomic scope" value="Bacteria"/>
</dbReference>
<dbReference type="SUPFAM" id="SSF55781">
    <property type="entry name" value="GAF domain-like"/>
    <property type="match status" value="1"/>
</dbReference>
<dbReference type="GO" id="GO:0000155">
    <property type="term" value="F:phosphorelay sensor kinase activity"/>
    <property type="evidence" value="ECO:0007669"/>
    <property type="project" value="InterPro"/>
</dbReference>
<organism evidence="10 11">
    <name type="scientific">Cystobacter fuscus (strain ATCC 25194 / DSM 2262 / NBRC 100088 / M29)</name>
    <dbReference type="NCBI Taxonomy" id="1242864"/>
    <lineage>
        <taxon>Bacteria</taxon>
        <taxon>Pseudomonadati</taxon>
        <taxon>Myxococcota</taxon>
        <taxon>Myxococcia</taxon>
        <taxon>Myxococcales</taxon>
        <taxon>Cystobacterineae</taxon>
        <taxon>Archangiaceae</taxon>
        <taxon>Cystobacter</taxon>
    </lineage>
</organism>
<sequence>MMHPMTQPGLAAAPDSEKTSRASLMDWLSGGGVMGELIRSMDWSATPLGPVESWPQSLRTTVSLCLSSTFPILIAWGPERVQIYNDAYRPICGAKHPQSMGQRFNECWASALPAVGGVVDRAQAGTGSYLENLPMILDRHGYLEEAFMTFSFSPIRDESGNVGGLFHPITETTDKMLSARRTQALQHLAARLGDVKSLAEVGERLSQAAGESVLDLPFLLYYQFDETGRHARLLGGTGLAQDSVARPAELDLGGPDEPCWPLARVLESRRMEPVDLRGRFGAWSCEPYEEPPHQALLIPLQPVGAASPTGCLVAGVSVRRALDESYRAFYELLGSTVTTALTNVRAYEEEQKRAAALAEIDRAKTAFFSNVSHEFRTPLTLMLGPLEDSLADLTEPLSAGQRQRQQLIHRNGLRLLKLVNSLLDFSRIEAGRVQASYRPTDLSQLTVDLASAFESAMAQAGLTYLVTAPALPEPVYVDTDFWEKIVLNLISNAFKFTLKGSVEVWLTPLEGRVRLTVRDTGTGIPEAEMPRLFERFHRVETTRGRTYEGTGIGLALVQELVRLQGGSLRAESVEGLGSAFHVELPFGHAHLDPARIDSREKPLGSQSLSSAFAEEALRWLPDAVESPAAPAPVTTAEPAAPPSRDEGFQFPSRPRILIADDNADMRGYIKSLLQRSSEVRTVEDGEAAYALMPQWMPDLVLSDVMMPRLDGFGLLRKLREDARTRSVPLILLSARAGTEARIEGLQAGADDYLVKPFNAPELLARVESAVRLARERTERERAAGDRVKLEQQLIGIVSHDLRSPISAILMSTQLMLRRMDLDEKTAKMAARIQTSAERANRMIRDLLDFTQARLGGGLRIERAPAALHDIVWHAVEEVKLAHSGREFLLDMDDMPTGEWDADRLSQVIINLVSNAVKYSPAPSPVHIQVRKRPHQALVEVHNGGEPISPALLPLLFEPLQRGGQGVDKAGRSIGLGLYIVDQIVRAHGGSVSVQSTVQSGTTFSVHLPLQV</sequence>
<name>S9PBL0_CYSF2</name>
<dbReference type="InterPro" id="IPR001789">
    <property type="entry name" value="Sig_transdc_resp-reg_receiver"/>
</dbReference>
<dbReference type="SMART" id="SM00448">
    <property type="entry name" value="REC"/>
    <property type="match status" value="1"/>
</dbReference>
<feature type="compositionally biased region" description="Low complexity" evidence="7">
    <location>
        <begin position="628"/>
        <end position="638"/>
    </location>
</feature>
<dbReference type="InterPro" id="IPR036097">
    <property type="entry name" value="HisK_dim/P_sf"/>
</dbReference>
<dbReference type="Gene3D" id="3.30.565.10">
    <property type="entry name" value="Histidine kinase-like ATPase, C-terminal domain"/>
    <property type="match status" value="2"/>
</dbReference>
<dbReference type="InterPro" id="IPR003594">
    <property type="entry name" value="HATPase_dom"/>
</dbReference>
<keyword evidence="11" id="KW-1185">Reference proteome</keyword>
<dbReference type="SUPFAM" id="SSF52172">
    <property type="entry name" value="CheY-like"/>
    <property type="match status" value="1"/>
</dbReference>
<dbReference type="CDD" id="cd17574">
    <property type="entry name" value="REC_OmpR"/>
    <property type="match status" value="1"/>
</dbReference>
<dbReference type="PANTHER" id="PTHR43547:SF2">
    <property type="entry name" value="HYBRID SIGNAL TRANSDUCTION HISTIDINE KINASE C"/>
    <property type="match status" value="1"/>
</dbReference>
<proteinExistence type="predicted"/>
<dbReference type="Gene3D" id="1.10.287.130">
    <property type="match status" value="2"/>
</dbReference>
<dbReference type="Gene3D" id="3.30.450.40">
    <property type="match status" value="1"/>
</dbReference>
<keyword evidence="4" id="KW-0808">Transferase</keyword>
<protein>
    <recommendedName>
        <fullName evidence="2">histidine kinase</fullName>
        <ecNumber evidence="2">2.7.13.3</ecNumber>
    </recommendedName>
</protein>
<dbReference type="PANTHER" id="PTHR43547">
    <property type="entry name" value="TWO-COMPONENT HISTIDINE KINASE"/>
    <property type="match status" value="1"/>
</dbReference>
<evidence type="ECO:0000256" key="1">
    <source>
        <dbReference type="ARBA" id="ARBA00000085"/>
    </source>
</evidence>
<dbReference type="InterPro" id="IPR003661">
    <property type="entry name" value="HisK_dim/P_dom"/>
</dbReference>
<evidence type="ECO:0000256" key="2">
    <source>
        <dbReference type="ARBA" id="ARBA00012438"/>
    </source>
</evidence>
<comment type="catalytic activity">
    <reaction evidence="1">
        <text>ATP + protein L-histidine = ADP + protein N-phospho-L-histidine.</text>
        <dbReference type="EC" id="2.7.13.3"/>
    </reaction>
</comment>
<accession>S9PBL0</accession>
<dbReference type="Proteomes" id="UP000011682">
    <property type="component" value="Unassembled WGS sequence"/>
</dbReference>
<evidence type="ECO:0000256" key="5">
    <source>
        <dbReference type="ARBA" id="ARBA00022777"/>
    </source>
</evidence>
<gene>
    <name evidence="10" type="ORF">D187_002803</name>
</gene>
<dbReference type="EC" id="2.7.13.3" evidence="2"/>
<keyword evidence="5" id="KW-0418">Kinase</keyword>
<dbReference type="CDD" id="cd16922">
    <property type="entry name" value="HATPase_EvgS-ArcB-TorS-like"/>
    <property type="match status" value="1"/>
</dbReference>